<dbReference type="Pfam" id="PF20797">
    <property type="entry name" value="HepT-like_2"/>
    <property type="match status" value="1"/>
</dbReference>
<dbReference type="AlphaFoldDB" id="A0A832EBP5"/>
<evidence type="ECO:0000313" key="2">
    <source>
        <dbReference type="EMBL" id="HFK98497.1"/>
    </source>
</evidence>
<protein>
    <recommendedName>
        <fullName evidence="1">HepT-like domain-containing protein</fullName>
    </recommendedName>
</protein>
<dbReference type="EMBL" id="DSTK01000040">
    <property type="protein sequence ID" value="HFK98497.1"/>
    <property type="molecule type" value="Genomic_DNA"/>
</dbReference>
<gene>
    <name evidence="2" type="ORF">ENS06_14385</name>
</gene>
<evidence type="ECO:0000259" key="1">
    <source>
        <dbReference type="Pfam" id="PF20797"/>
    </source>
</evidence>
<organism evidence="2">
    <name type="scientific">Desulfacinum infernum</name>
    <dbReference type="NCBI Taxonomy" id="35837"/>
    <lineage>
        <taxon>Bacteria</taxon>
        <taxon>Pseudomonadati</taxon>
        <taxon>Thermodesulfobacteriota</taxon>
        <taxon>Syntrophobacteria</taxon>
        <taxon>Syntrophobacterales</taxon>
        <taxon>Syntrophobacteraceae</taxon>
        <taxon>Desulfacinum</taxon>
    </lineage>
</organism>
<feature type="domain" description="HepT-like" evidence="1">
    <location>
        <begin position="46"/>
        <end position="153"/>
    </location>
</feature>
<dbReference type="InterPro" id="IPR048769">
    <property type="entry name" value="HepT-like_dom"/>
</dbReference>
<reference evidence="2" key="1">
    <citation type="journal article" date="2020" name="mSystems">
        <title>Genome- and Community-Level Interaction Insights into Carbon Utilization and Element Cycling Functions of Hydrothermarchaeota in Hydrothermal Sediment.</title>
        <authorList>
            <person name="Zhou Z."/>
            <person name="Liu Y."/>
            <person name="Xu W."/>
            <person name="Pan J."/>
            <person name="Luo Z.H."/>
            <person name="Li M."/>
        </authorList>
    </citation>
    <scope>NUCLEOTIDE SEQUENCE [LARGE SCALE GENOMIC DNA]</scope>
    <source>
        <strain evidence="2">SpSt-456</strain>
    </source>
</reference>
<sequence>MEERLRILAADLDAQYEEIRKLHEAVRLKTKAVQQDPNDESKVDSLGYKLHNLYCVYEDFFKLVADFFENQIEEPSRYHRQLLRRMGRELQGLRPRLLSDASYRLLDELRSFRHVFRHAYTYQLDSDLLILLARKSSELLKLFESDYGIFRKRVLSEIVGP</sequence>
<name>A0A832EBP5_9BACT</name>
<accession>A0A832EBP5</accession>
<proteinExistence type="predicted"/>
<comment type="caution">
    <text evidence="2">The sequence shown here is derived from an EMBL/GenBank/DDBJ whole genome shotgun (WGS) entry which is preliminary data.</text>
</comment>